<dbReference type="Proteomes" id="UP000749559">
    <property type="component" value="Unassembled WGS sequence"/>
</dbReference>
<reference evidence="1" key="1">
    <citation type="submission" date="2022-03" db="EMBL/GenBank/DDBJ databases">
        <authorList>
            <person name="Martin C."/>
        </authorList>
    </citation>
    <scope>NUCLEOTIDE SEQUENCE</scope>
</reference>
<protein>
    <submittedName>
        <fullName evidence="1">Uncharacterized protein</fullName>
    </submittedName>
</protein>
<evidence type="ECO:0000313" key="1">
    <source>
        <dbReference type="EMBL" id="CAH1798602.1"/>
    </source>
</evidence>
<dbReference type="AlphaFoldDB" id="A0A8J1TDV6"/>
<dbReference type="EMBL" id="CAIIXF020000011">
    <property type="protein sequence ID" value="CAH1798602.1"/>
    <property type="molecule type" value="Genomic_DNA"/>
</dbReference>
<feature type="non-terminal residue" evidence="1">
    <location>
        <position position="140"/>
    </location>
</feature>
<comment type="caution">
    <text evidence="1">The sequence shown here is derived from an EMBL/GenBank/DDBJ whole genome shotgun (WGS) entry which is preliminary data.</text>
</comment>
<feature type="non-terminal residue" evidence="1">
    <location>
        <position position="1"/>
    </location>
</feature>
<accession>A0A8J1TDV6</accession>
<evidence type="ECO:0000313" key="2">
    <source>
        <dbReference type="Proteomes" id="UP000749559"/>
    </source>
</evidence>
<name>A0A8J1TDV6_OWEFU</name>
<proteinExistence type="predicted"/>
<sequence>EFDRKQQIKEIAILLNAIVPILGLPHNTVTSAFKHFISTNQMSEMFENVLDEIKIALETKVSGGMVSQEIHHLVMGCLDLCQPIPVECDELLANQKLCHILDVGLAWCQVGLLREYLLAPVGPVDPAVRQSIQLNYLKQE</sequence>
<gene>
    <name evidence="1" type="ORF">OFUS_LOCUS22729</name>
</gene>
<keyword evidence="2" id="KW-1185">Reference proteome</keyword>
<organism evidence="1 2">
    <name type="scientific">Owenia fusiformis</name>
    <name type="common">Polychaete worm</name>
    <dbReference type="NCBI Taxonomy" id="6347"/>
    <lineage>
        <taxon>Eukaryota</taxon>
        <taxon>Metazoa</taxon>
        <taxon>Spiralia</taxon>
        <taxon>Lophotrochozoa</taxon>
        <taxon>Annelida</taxon>
        <taxon>Polychaeta</taxon>
        <taxon>Sedentaria</taxon>
        <taxon>Canalipalpata</taxon>
        <taxon>Sabellida</taxon>
        <taxon>Oweniida</taxon>
        <taxon>Oweniidae</taxon>
        <taxon>Owenia</taxon>
    </lineage>
</organism>